<evidence type="ECO:0000313" key="2">
    <source>
        <dbReference type="Proteomes" id="UP000182977"/>
    </source>
</evidence>
<proteinExistence type="predicted"/>
<sequence length="137" mass="14595">MRFRPVEVLILTFPGERVDPLAVEALRGVVDMGDVTLLDIVFATREANGDLRVVEFADGADTFGFGGVEIAEGELVNDEDIAVVADALAPGHSAVLIAYENTWVRRVSEAIRDAGGQVALHVLIPSEAADDVLRGNP</sequence>
<dbReference type="AlphaFoldDB" id="A0A1H2KXU1"/>
<dbReference type="STRING" id="419479.SAMN04488563_4482"/>
<evidence type="ECO:0000313" key="1">
    <source>
        <dbReference type="EMBL" id="SDU73161.1"/>
    </source>
</evidence>
<accession>A0A1H2KXU1</accession>
<organism evidence="1 2">
    <name type="scientific">Jiangella alkaliphila</name>
    <dbReference type="NCBI Taxonomy" id="419479"/>
    <lineage>
        <taxon>Bacteria</taxon>
        <taxon>Bacillati</taxon>
        <taxon>Actinomycetota</taxon>
        <taxon>Actinomycetes</taxon>
        <taxon>Jiangellales</taxon>
        <taxon>Jiangellaceae</taxon>
        <taxon>Jiangella</taxon>
    </lineage>
</organism>
<dbReference type="Proteomes" id="UP000182977">
    <property type="component" value="Chromosome I"/>
</dbReference>
<reference evidence="2" key="1">
    <citation type="submission" date="2016-10" db="EMBL/GenBank/DDBJ databases">
        <authorList>
            <person name="Varghese N."/>
            <person name="Submissions S."/>
        </authorList>
    </citation>
    <scope>NUCLEOTIDE SEQUENCE [LARGE SCALE GENOMIC DNA]</scope>
    <source>
        <strain evidence="2">DSM 45079</strain>
    </source>
</reference>
<dbReference type="Pfam" id="PF19850">
    <property type="entry name" value="DUF6325"/>
    <property type="match status" value="1"/>
</dbReference>
<evidence type="ECO:0008006" key="3">
    <source>
        <dbReference type="Google" id="ProtNLM"/>
    </source>
</evidence>
<name>A0A1H2KXU1_9ACTN</name>
<protein>
    <recommendedName>
        <fullName evidence="3">DUF1269 domain-containing protein</fullName>
    </recommendedName>
</protein>
<dbReference type="InterPro" id="IPR046288">
    <property type="entry name" value="DUF6325"/>
</dbReference>
<gene>
    <name evidence="1" type="ORF">SAMN04488563_4482</name>
</gene>
<keyword evidence="2" id="KW-1185">Reference proteome</keyword>
<dbReference type="EMBL" id="LT629791">
    <property type="protein sequence ID" value="SDU73161.1"/>
    <property type="molecule type" value="Genomic_DNA"/>
</dbReference>